<dbReference type="Pfam" id="PF00668">
    <property type="entry name" value="Condensation"/>
    <property type="match status" value="2"/>
</dbReference>
<gene>
    <name evidence="6" type="ORF">BDV40DRAFT_314183</name>
</gene>
<protein>
    <recommendedName>
        <fullName evidence="5">Carrier domain-containing protein</fullName>
    </recommendedName>
</protein>
<dbReference type="Pfam" id="PF00550">
    <property type="entry name" value="PP-binding"/>
    <property type="match status" value="2"/>
</dbReference>
<name>A0A5N6V7S1_ASPTM</name>
<dbReference type="Gene3D" id="3.30.559.30">
    <property type="entry name" value="Nonribosomal peptide synthetase, condensation domain"/>
    <property type="match status" value="2"/>
</dbReference>
<dbReference type="InterPro" id="IPR000873">
    <property type="entry name" value="AMP-dep_synth/lig_dom"/>
</dbReference>
<feature type="domain" description="Carrier" evidence="5">
    <location>
        <begin position="1514"/>
        <end position="1589"/>
    </location>
</feature>
<reference evidence="6 7" key="1">
    <citation type="submission" date="2019-04" db="EMBL/GenBank/DDBJ databases">
        <title>Friends and foes A comparative genomics study of 23 Aspergillus species from section Flavi.</title>
        <authorList>
            <consortium name="DOE Joint Genome Institute"/>
            <person name="Kjaerbolling I."/>
            <person name="Vesth T."/>
            <person name="Frisvad J.C."/>
            <person name="Nybo J.L."/>
            <person name="Theobald S."/>
            <person name="Kildgaard S."/>
            <person name="Isbrandt T."/>
            <person name="Kuo A."/>
            <person name="Sato A."/>
            <person name="Lyhne E.K."/>
            <person name="Kogle M.E."/>
            <person name="Wiebenga A."/>
            <person name="Kun R.S."/>
            <person name="Lubbers R.J."/>
            <person name="Makela M.R."/>
            <person name="Barry K."/>
            <person name="Chovatia M."/>
            <person name="Clum A."/>
            <person name="Daum C."/>
            <person name="Haridas S."/>
            <person name="He G."/>
            <person name="LaButti K."/>
            <person name="Lipzen A."/>
            <person name="Mondo S."/>
            <person name="Riley R."/>
            <person name="Salamov A."/>
            <person name="Simmons B.A."/>
            <person name="Magnuson J.K."/>
            <person name="Henrissat B."/>
            <person name="Mortensen U.H."/>
            <person name="Larsen T.O."/>
            <person name="Devries R.P."/>
            <person name="Grigoriev I.V."/>
            <person name="Machida M."/>
            <person name="Baker S.E."/>
            <person name="Andersen M.R."/>
        </authorList>
    </citation>
    <scope>NUCLEOTIDE SEQUENCE [LARGE SCALE GENOMIC DNA]</scope>
    <source>
        <strain evidence="6 7">CBS 117626</strain>
    </source>
</reference>
<dbReference type="Proteomes" id="UP000326950">
    <property type="component" value="Unassembled WGS sequence"/>
</dbReference>
<evidence type="ECO:0000256" key="3">
    <source>
        <dbReference type="ARBA" id="ARBA00022598"/>
    </source>
</evidence>
<dbReference type="InterPro" id="IPR042099">
    <property type="entry name" value="ANL_N_sf"/>
</dbReference>
<feature type="domain" description="Carrier" evidence="5">
    <location>
        <begin position="503"/>
        <end position="579"/>
    </location>
</feature>
<dbReference type="OrthoDB" id="416786at2759"/>
<dbReference type="SUPFAM" id="SSF56801">
    <property type="entry name" value="Acetyl-CoA synthetase-like"/>
    <property type="match status" value="2"/>
</dbReference>
<dbReference type="GO" id="GO:0044550">
    <property type="term" value="P:secondary metabolite biosynthetic process"/>
    <property type="evidence" value="ECO:0007669"/>
    <property type="project" value="TreeGrafter"/>
</dbReference>
<dbReference type="Gene3D" id="3.30.559.10">
    <property type="entry name" value="Chloramphenicol acetyltransferase-like domain"/>
    <property type="match status" value="2"/>
</dbReference>
<evidence type="ECO:0000313" key="7">
    <source>
        <dbReference type="Proteomes" id="UP000326950"/>
    </source>
</evidence>
<keyword evidence="1" id="KW-0596">Phosphopantetheine</keyword>
<proteinExistence type="inferred from homology"/>
<dbReference type="PROSITE" id="PS00455">
    <property type="entry name" value="AMP_BINDING"/>
    <property type="match status" value="2"/>
</dbReference>
<dbReference type="GO" id="GO:0016874">
    <property type="term" value="F:ligase activity"/>
    <property type="evidence" value="ECO:0007669"/>
    <property type="project" value="UniProtKB-KW"/>
</dbReference>
<dbReference type="InterPro" id="IPR036736">
    <property type="entry name" value="ACP-like_sf"/>
</dbReference>
<keyword evidence="7" id="KW-1185">Reference proteome</keyword>
<dbReference type="PANTHER" id="PTHR45527:SF11">
    <property type="entry name" value="NONRIBOSOMAL PEPTIDE SYNTHETASE 5"/>
    <property type="match status" value="1"/>
</dbReference>
<dbReference type="InterPro" id="IPR020845">
    <property type="entry name" value="AMP-binding_CS"/>
</dbReference>
<comment type="similarity">
    <text evidence="4">Belongs to the NRP synthetase family.</text>
</comment>
<evidence type="ECO:0000313" key="6">
    <source>
        <dbReference type="EMBL" id="KAE8166787.1"/>
    </source>
</evidence>
<keyword evidence="2" id="KW-0597">Phosphoprotein</keyword>
<dbReference type="InterPro" id="IPR045851">
    <property type="entry name" value="AMP-bd_C_sf"/>
</dbReference>
<dbReference type="PANTHER" id="PTHR45527">
    <property type="entry name" value="NONRIBOSOMAL PEPTIDE SYNTHETASE"/>
    <property type="match status" value="1"/>
</dbReference>
<evidence type="ECO:0000256" key="2">
    <source>
        <dbReference type="ARBA" id="ARBA00022553"/>
    </source>
</evidence>
<organism evidence="6 7">
    <name type="scientific">Aspergillus tamarii</name>
    <dbReference type="NCBI Taxonomy" id="41984"/>
    <lineage>
        <taxon>Eukaryota</taxon>
        <taxon>Fungi</taxon>
        <taxon>Dikarya</taxon>
        <taxon>Ascomycota</taxon>
        <taxon>Pezizomycotina</taxon>
        <taxon>Eurotiomycetes</taxon>
        <taxon>Eurotiomycetidae</taxon>
        <taxon>Eurotiales</taxon>
        <taxon>Aspergillaceae</taxon>
        <taxon>Aspergillus</taxon>
        <taxon>Aspergillus subgen. Circumdati</taxon>
    </lineage>
</organism>
<dbReference type="GO" id="GO:0043041">
    <property type="term" value="P:amino acid activation for nonribosomal peptide biosynthetic process"/>
    <property type="evidence" value="ECO:0007669"/>
    <property type="project" value="TreeGrafter"/>
</dbReference>
<dbReference type="Pfam" id="PF00501">
    <property type="entry name" value="AMP-binding"/>
    <property type="match status" value="2"/>
</dbReference>
<dbReference type="CDD" id="cd19537">
    <property type="entry name" value="C_NRPS-like"/>
    <property type="match status" value="1"/>
</dbReference>
<dbReference type="InterPro" id="IPR023213">
    <property type="entry name" value="CAT-like_dom_sf"/>
</dbReference>
<dbReference type="PROSITE" id="PS50075">
    <property type="entry name" value="CARRIER"/>
    <property type="match status" value="2"/>
</dbReference>
<dbReference type="GO" id="GO:0005737">
    <property type="term" value="C:cytoplasm"/>
    <property type="evidence" value="ECO:0007669"/>
    <property type="project" value="TreeGrafter"/>
</dbReference>
<dbReference type="SUPFAM" id="SSF52777">
    <property type="entry name" value="CoA-dependent acyltransferases"/>
    <property type="match status" value="4"/>
</dbReference>
<evidence type="ECO:0000256" key="4">
    <source>
        <dbReference type="ARBA" id="ARBA00029454"/>
    </source>
</evidence>
<accession>A0A5N6V7S1</accession>
<sequence>MKVDIRPATVLSFFYGVRDEAPSRRAVEDGQGRYLTYSQLDDKSSQLARHLLQIGVVPGQTIPLLTSSCIDMVVGVLGILKAKSTYVPIDRERWPQERINNVLRRCNASVVVYTGNEIVFDDCQAVQLPLPEQHEEASDWKHDDRCANIMCIIFTSGTTGRPKGVQVQSSAVATLTSSPCFNYNVCPGDRVLLVLSVAFDACMGTMFNTLCNGGVVVLANGLNFQHVARTCNVLVVTPSILDSMSPPESATDYAGLQRIVLGGEAPSRSLLEAWSILNIPLWVAYGPTEATCAVLTQRLTRSGTTSDYHPNQFSQCIPGSQITLMKEGMEPVDALGQEEEICISGNSLAAGYWMDEDLTRERFISHQGNRYYRTGDLGKWVLMEDGTRAIEICGRRDRITKIRGFQVNLDLDVDAALLQLDTNIRAAFSLVIDQKLCTVFVSLGAKDEKAILAKWRLMVPPYMVPDHLFAVDHLPLAPSAKVDPKGVSALLRAKLYKVPTSQITYRSLDEAILAGISSVLEVSPSAISLTESLASQGMHSLAAARLSSFCRRHGFDVPVHDILVQPSVELLMAACRAKSNEPQVTLECSEVVEPNAVIPFQKKMILASMQDPRVYRVKHIAHYRKDQIPQLMKAWARVVSSEAAFQIEFQMEGAHLVHSVGHERNIIWDERTVSCPDDITFEINELDHETGVRSIFRVLTFQGPGLPRNESMLIWSAHHALVDGFSASLVFDRVDDALRDRQTVPSPPYSLVVQDLARWQASIAREAEQFWNEQEDRYPAAVGELSINKPIIQPAMSYSTYVTPKKLAMDLIGEAAQRMGVTPAAIFYTAWALVLATYSQSDTVAFGAVFSGRNLPFPWAQTFIGTLINTLPLRIKILRSERAGKVLRNMHSALQALAAICLTNPPRNGPRFSTALVVQDSGLKPGPTAIAPLKEPYVQGYVDIPLTAVVEPDGSAKFHYHAGEIFANHVSDMASIFFNTVNALVDSSVSLVKEVFDRQLPLATQRHLLELGNLTSLTARIEAHQETVVSRFYAAAAMVPRNVAVEKDDQHMTYATLERSVRQVSHVIQALVPTGATVAVLADRSINWIVGIFGALTANTIYCPIDPSYSADYRAELLRRSTAKLLLVPTLSEYCTAADGAVVVLGIDQILALNVTPTACCQRLPSPRDKAYLCFTSGSTGKPKGVLCDHRGVVAFHSSRETTMYSAPGRRIAQFFSPGFDGAVHEILATICFSGTLVLRKRDNDAFSHLTDVDAAMLNPSVAAHLNPVDYPNLQYLFLCGEPLPQPIADQWAPGRFLYNLYGPTETTMGVSAKRIHAGVPVSMGPPVPTARIYILNDHLELQPPGTVGNIYVAGVQVGPGYLDMPNLTSRVFIRDPFATWSQEERMYRTGDMGFWDEAGNLHCSGRCDRQIKLHGYRINLDAISEVAYQQMPEIRACVATVDKELVILWVEPDDICVSQLDRRLRAHLPPHAVPRRIRPIKKFPVTKNGKLDAKSLVSRQDDRVVEVIPGTSKPLRQTLINEWRMLLGLSPSVELTGSDSFIVCGGDSILQLSLAARIKKIFGVVITPKDIIEARTLNDMVALVERLVHHTSCKTIATEGLEASPLGLQRLSSAELWWFYRYQNSQDQAGFNVPYVANLSSTIDRERLASALKIALNRHRILRSRFLTTESGPKRIIVETPIDVSVASSVDISAFINCPFNLAEEHPVRAAITPTCLALIISHIVCDLTSLKSLLKETAALYQGSSLPPLSREYFDATVWSQPMEEATAQFWATQLGGLDPSLLSKGNISTRSYRGTSMVAPVPTRVYRHLVTSIKKAGVTLHQIGLTVTAIALHVLSMNDNIVLGAPFINRSSIEDQDVIGLFLEPLPVRVRVADSQRNIADFIDAVRESSQAALANAVPWVTLAEHLGLCTQTGSAQIFDCVVTFHDDRAFAESLAIDGVSTQNVWTQGSKFSMLFEWHAFPDRLSLRIEYDTDRFAADFVQLVRDLLLQALEIILRPETSQQDAIKQLRYRGLYAATKT</sequence>
<dbReference type="GO" id="GO:0031177">
    <property type="term" value="F:phosphopantetheine binding"/>
    <property type="evidence" value="ECO:0007669"/>
    <property type="project" value="TreeGrafter"/>
</dbReference>
<evidence type="ECO:0000259" key="5">
    <source>
        <dbReference type="PROSITE" id="PS50075"/>
    </source>
</evidence>
<keyword evidence="3" id="KW-0436">Ligase</keyword>
<dbReference type="InterPro" id="IPR009081">
    <property type="entry name" value="PP-bd_ACP"/>
</dbReference>
<dbReference type="Gene3D" id="3.40.50.12780">
    <property type="entry name" value="N-terminal domain of ligase-like"/>
    <property type="match status" value="2"/>
</dbReference>
<dbReference type="Gene3D" id="3.30.300.30">
    <property type="match status" value="2"/>
</dbReference>
<dbReference type="EMBL" id="ML738592">
    <property type="protein sequence ID" value="KAE8166787.1"/>
    <property type="molecule type" value="Genomic_DNA"/>
</dbReference>
<dbReference type="InterPro" id="IPR001242">
    <property type="entry name" value="Condensation_dom"/>
</dbReference>
<evidence type="ECO:0000256" key="1">
    <source>
        <dbReference type="ARBA" id="ARBA00022450"/>
    </source>
</evidence>
<dbReference type="SUPFAM" id="SSF47336">
    <property type="entry name" value="ACP-like"/>
    <property type="match status" value="2"/>
</dbReference>
<dbReference type="Gene3D" id="1.10.1200.10">
    <property type="entry name" value="ACP-like"/>
    <property type="match status" value="2"/>
</dbReference>